<keyword evidence="5" id="KW-1185">Reference proteome</keyword>
<name>A0A9N8E5N2_9STRA</name>
<feature type="chain" id="PRO_5040361881" evidence="2">
    <location>
        <begin position="20"/>
        <end position="1358"/>
    </location>
</feature>
<evidence type="ECO:0000256" key="1">
    <source>
        <dbReference type="SAM" id="MobiDB-lite"/>
    </source>
</evidence>
<proteinExistence type="predicted"/>
<evidence type="ECO:0000313" key="4">
    <source>
        <dbReference type="EMBL" id="CAB9515166.1"/>
    </source>
</evidence>
<protein>
    <submittedName>
        <fullName evidence="4">Cohesin domain</fullName>
    </submittedName>
</protein>
<gene>
    <name evidence="4" type="ORF">SEMRO_697_G189100.1</name>
</gene>
<dbReference type="InterPro" id="IPR001846">
    <property type="entry name" value="VWF_type-D"/>
</dbReference>
<dbReference type="OrthoDB" id="207300at2759"/>
<keyword evidence="2" id="KW-0732">Signal</keyword>
<comment type="caution">
    <text evidence="4">The sequence shown here is derived from an EMBL/GenBank/DDBJ whole genome shotgun (WGS) entry which is preliminary data.</text>
</comment>
<feature type="compositionally biased region" description="Low complexity" evidence="1">
    <location>
        <begin position="980"/>
        <end position="998"/>
    </location>
</feature>
<evidence type="ECO:0000259" key="3">
    <source>
        <dbReference type="PROSITE" id="PS51233"/>
    </source>
</evidence>
<accession>A0A9N8E5N2</accession>
<organism evidence="4 5">
    <name type="scientific">Seminavis robusta</name>
    <dbReference type="NCBI Taxonomy" id="568900"/>
    <lineage>
        <taxon>Eukaryota</taxon>
        <taxon>Sar</taxon>
        <taxon>Stramenopiles</taxon>
        <taxon>Ochrophyta</taxon>
        <taxon>Bacillariophyta</taxon>
        <taxon>Bacillariophyceae</taxon>
        <taxon>Bacillariophycidae</taxon>
        <taxon>Naviculales</taxon>
        <taxon>Naviculaceae</taxon>
        <taxon>Seminavis</taxon>
    </lineage>
</organism>
<dbReference type="Proteomes" id="UP001153069">
    <property type="component" value="Unassembled WGS sequence"/>
</dbReference>
<feature type="region of interest" description="Disordered" evidence="1">
    <location>
        <begin position="1021"/>
        <end position="1103"/>
    </location>
</feature>
<evidence type="ECO:0000313" key="5">
    <source>
        <dbReference type="Proteomes" id="UP001153069"/>
    </source>
</evidence>
<dbReference type="EMBL" id="CAICTM010000696">
    <property type="protein sequence ID" value="CAB9515166.1"/>
    <property type="molecule type" value="Genomic_DNA"/>
</dbReference>
<feature type="region of interest" description="Disordered" evidence="1">
    <location>
        <begin position="968"/>
        <end position="998"/>
    </location>
</feature>
<feature type="signal peptide" evidence="2">
    <location>
        <begin position="1"/>
        <end position="19"/>
    </location>
</feature>
<feature type="compositionally biased region" description="Low complexity" evidence="1">
    <location>
        <begin position="1021"/>
        <end position="1063"/>
    </location>
</feature>
<reference evidence="4" key="1">
    <citation type="submission" date="2020-06" db="EMBL/GenBank/DDBJ databases">
        <authorList>
            <consortium name="Plant Systems Biology data submission"/>
        </authorList>
    </citation>
    <scope>NUCLEOTIDE SEQUENCE</scope>
    <source>
        <strain evidence="4">D6</strain>
    </source>
</reference>
<evidence type="ECO:0000256" key="2">
    <source>
        <dbReference type="SAM" id="SignalP"/>
    </source>
</evidence>
<dbReference type="PROSITE" id="PS51233">
    <property type="entry name" value="VWFD"/>
    <property type="match status" value="1"/>
</dbReference>
<sequence>MIRYQNVVSLLVCLRIVQAGGTPGKSSFLRTNNNATLTSRRLTRVDAHTVQPFAGDEVHTVWIHGPSHKAQLGGYWPGLGDTVRTYPAGHACDPQRDAYTGYHDNGAYCQVMNDHFEKNPHLVVHSGNLGMVLDASAAQDGTLVRQLGAVTEGQSTEEIYETLPYSNACATLTLMCTNLTGIDYSVTLTAGLEPDTKAKLGLIRQGHAVTHIDVRELHWLVKETGQHLRKPECDGLPEEPVQDPSNENCNTDYGIPYGRSCQNPDYPICADHIQGQQWGKCYSDPSICNLPFPKPWLETILWPDLVAFHLHWNGTEGIAEYGCTGQVQFSVAQGDKVITKTDRFETGSTLAVLLTTKEGTSVLQESSMAPHDLDVTSTKATVLARDSYQDILVDVPQTTARCGYHYCEREDMIDVSVGNPKDEPQTIRLSLTRNFPTFMEDVLPRNRNRIGAEITGFNVIIMDASGIVPLGIPGHISKNWHHVDGFKSYYSGVWWTYNVFLRLPPKAKIDLQFKIVYEKYGGVSAFSHAQLSIVGYSNKWLWEEAALGTGGENFCMDPLGSHTRAPITDVRVKLFDGKWKENVGGGEFLLYFDDKGVMQSSKKGLDAQLHANGPCLSNATYTSVTIDGAIQSRVQVSGGRTDDLVRMFIHLRYTVVNATQFSRLVFFQMGSETYNKHAVFGRFVFGAGDQVTHNFARTCTGRTALYREKLYDRLGVYRENLPAHGPWWFSMAPTEGPAYDAASETMVVGNRGLVIREFDARLHGQSFTSPSISVLCDKLEVGTPKGISELIVGDYVDMKLEMVVNPQIGADFDAALSNSGGSRSLQVLNNLPEPWERVQAQATYHIQVREPVPQGARVESQYPIRVCVPDYTDSVEFKVFGKALGYVPIVICGLSSARVENGQGLWYKIQGKDDDYTLLQDATIHRQVNYDRETGRYELVFNVEIQTEDQCTIFAFVPSNNPTYVPTGVPSKVPTPLPTTSPSTTPTTLGPTTGPTDSPTFLPTTLTPTLAPTSAPFFSPTIAPTTAPTVEPTERPTTLSPSITSGHPSASPTTGSPTGLPTGFPIAAPTNAPTGTPLSTPTRTPTGSPRAFNPSPTTPSKTGGMFGDPHILTWSGSTFDFHGACDLVLATNPRLDMDIHVRTRIHTWWSFIYTAAVRIGTDTLEVQGGKDKNLYWINGKAGGPIEHGTTLSQTISGCPIHFRWTSGGQRQFRLDLHDGDAVFFKTYGDFVRVNVHVESDGKFQGSLGLMGSYPDGQKLARDNSTVIEDVNQFGQEWQTQFHEPQLFHQHERRRRRGRRCQMPRTNNAGFLHRKRRLLEGQLSREEAEAACAHVQEAYLESCVHDVLATGQRDLAGSY</sequence>
<feature type="domain" description="VWFD" evidence="3">
    <location>
        <begin position="1101"/>
        <end position="1285"/>
    </location>
</feature>
<feature type="compositionally biased region" description="Low complexity" evidence="1">
    <location>
        <begin position="1073"/>
        <end position="1090"/>
    </location>
</feature>